<keyword evidence="4" id="KW-0808">Transferase</keyword>
<keyword evidence="5" id="KW-0479">Metal-binding</keyword>
<gene>
    <name evidence="12" type="ORF">PXEA_LOCUS22090</name>
</gene>
<dbReference type="OrthoDB" id="5428259at2759"/>
<accession>A0A3S5BL85</accession>
<dbReference type="GO" id="GO:0005968">
    <property type="term" value="C:Rab-protein geranylgeranyltransferase complex"/>
    <property type="evidence" value="ECO:0007669"/>
    <property type="project" value="TreeGrafter"/>
</dbReference>
<evidence type="ECO:0000256" key="1">
    <source>
        <dbReference type="ARBA" id="ARBA00001947"/>
    </source>
</evidence>
<evidence type="ECO:0000313" key="12">
    <source>
        <dbReference type="EMBL" id="VEL28650.1"/>
    </source>
</evidence>
<evidence type="ECO:0000256" key="4">
    <source>
        <dbReference type="ARBA" id="ARBA00022679"/>
    </source>
</evidence>
<keyword evidence="7" id="KW-0862">Zinc</keyword>
<evidence type="ECO:0000256" key="8">
    <source>
        <dbReference type="ARBA" id="ARBA00030816"/>
    </source>
</evidence>
<protein>
    <recommendedName>
        <fullName evidence="8">Geranylgeranyl transferase type II subunit beta</fullName>
    </recommendedName>
    <alternativeName>
        <fullName evidence="9">Type II protein geranyl-geranyltransferase subunit beta</fullName>
    </alternativeName>
</protein>
<feature type="signal peptide" evidence="10">
    <location>
        <begin position="1"/>
        <end position="22"/>
    </location>
</feature>
<proteinExistence type="inferred from homology"/>
<sequence>MSPFPSRWVLSSLTMLGRLVWISDIDLARFIMASQDAELGGIADRPGNLPDPFHTLFGLAGLSLLARKGTAAASFSDRLTVDGHSDTQIADSCTVEALADQISKETEKVDKLDSKYQIGTAKGDSVREPAESTSQIDNLESVAENKLQAVSNVPQSIMETSLCLAMCGKRLRPINPVYCLPQHVVDRLAIDVPLLR</sequence>
<keyword evidence="10" id="KW-0732">Signal</keyword>
<evidence type="ECO:0000256" key="6">
    <source>
        <dbReference type="ARBA" id="ARBA00022737"/>
    </source>
</evidence>
<keyword evidence="3" id="KW-0637">Prenyltransferase</keyword>
<dbReference type="PANTHER" id="PTHR11774">
    <property type="entry name" value="GERANYLGERANYL TRANSFERASE TYPE BETA SUBUNIT"/>
    <property type="match status" value="1"/>
</dbReference>
<evidence type="ECO:0000256" key="5">
    <source>
        <dbReference type="ARBA" id="ARBA00022723"/>
    </source>
</evidence>
<evidence type="ECO:0000313" key="13">
    <source>
        <dbReference type="Proteomes" id="UP000784294"/>
    </source>
</evidence>
<keyword evidence="6" id="KW-0677">Repeat</keyword>
<organism evidence="12 13">
    <name type="scientific">Protopolystoma xenopodis</name>
    <dbReference type="NCBI Taxonomy" id="117903"/>
    <lineage>
        <taxon>Eukaryota</taxon>
        <taxon>Metazoa</taxon>
        <taxon>Spiralia</taxon>
        <taxon>Lophotrochozoa</taxon>
        <taxon>Platyhelminthes</taxon>
        <taxon>Monogenea</taxon>
        <taxon>Polyopisthocotylea</taxon>
        <taxon>Polystomatidea</taxon>
        <taxon>Polystomatidae</taxon>
        <taxon>Protopolystoma</taxon>
    </lineage>
</organism>
<comment type="caution">
    <text evidence="12">The sequence shown here is derived from an EMBL/GenBank/DDBJ whole genome shotgun (WGS) entry which is preliminary data.</text>
</comment>
<feature type="chain" id="PRO_5018643122" description="Geranylgeranyl transferase type II subunit beta" evidence="10">
    <location>
        <begin position="23"/>
        <end position="196"/>
    </location>
</feature>
<evidence type="ECO:0000256" key="3">
    <source>
        <dbReference type="ARBA" id="ARBA00022602"/>
    </source>
</evidence>
<dbReference type="InterPro" id="IPR045089">
    <property type="entry name" value="PGGT1B-like"/>
</dbReference>
<dbReference type="PANTHER" id="PTHR11774:SF11">
    <property type="entry name" value="GERANYLGERANYL TRANSFERASE TYPE-2 SUBUNIT BETA"/>
    <property type="match status" value="1"/>
</dbReference>
<evidence type="ECO:0000259" key="11">
    <source>
        <dbReference type="Pfam" id="PF00432"/>
    </source>
</evidence>
<dbReference type="InterPro" id="IPR008930">
    <property type="entry name" value="Terpenoid_cyclase/PrenylTrfase"/>
</dbReference>
<dbReference type="EMBL" id="CAAALY010096618">
    <property type="protein sequence ID" value="VEL28650.1"/>
    <property type="molecule type" value="Genomic_DNA"/>
</dbReference>
<evidence type="ECO:0000256" key="7">
    <source>
        <dbReference type="ARBA" id="ARBA00022833"/>
    </source>
</evidence>
<feature type="domain" description="Prenyltransferase alpha-alpha toroid" evidence="11">
    <location>
        <begin position="7"/>
        <end position="111"/>
    </location>
</feature>
<dbReference type="AlphaFoldDB" id="A0A3S5BL85"/>
<dbReference type="InterPro" id="IPR001330">
    <property type="entry name" value="Prenyltrans"/>
</dbReference>
<reference evidence="12" key="1">
    <citation type="submission" date="2018-11" db="EMBL/GenBank/DDBJ databases">
        <authorList>
            <consortium name="Pathogen Informatics"/>
        </authorList>
    </citation>
    <scope>NUCLEOTIDE SEQUENCE</scope>
</reference>
<dbReference type="GO" id="GO:0004663">
    <property type="term" value="F:Rab geranylgeranyltransferase activity"/>
    <property type="evidence" value="ECO:0007669"/>
    <property type="project" value="TreeGrafter"/>
</dbReference>
<dbReference type="Proteomes" id="UP000784294">
    <property type="component" value="Unassembled WGS sequence"/>
</dbReference>
<comment type="cofactor">
    <cofactor evidence="1">
        <name>Zn(2+)</name>
        <dbReference type="ChEBI" id="CHEBI:29105"/>
    </cofactor>
</comment>
<evidence type="ECO:0000256" key="10">
    <source>
        <dbReference type="SAM" id="SignalP"/>
    </source>
</evidence>
<evidence type="ECO:0000256" key="9">
    <source>
        <dbReference type="ARBA" id="ARBA00032766"/>
    </source>
</evidence>
<dbReference type="Gene3D" id="1.50.10.20">
    <property type="match status" value="1"/>
</dbReference>
<name>A0A3S5BL85_9PLAT</name>
<dbReference type="Pfam" id="PF00432">
    <property type="entry name" value="Prenyltrans"/>
    <property type="match status" value="1"/>
</dbReference>
<comment type="similarity">
    <text evidence="2">Belongs to the protein prenyltransferase subunit beta family.</text>
</comment>
<evidence type="ECO:0000256" key="2">
    <source>
        <dbReference type="ARBA" id="ARBA00010497"/>
    </source>
</evidence>
<dbReference type="SUPFAM" id="SSF48239">
    <property type="entry name" value="Terpenoid cyclases/Protein prenyltransferases"/>
    <property type="match status" value="1"/>
</dbReference>
<keyword evidence="13" id="KW-1185">Reference proteome</keyword>
<dbReference type="GO" id="GO:0046872">
    <property type="term" value="F:metal ion binding"/>
    <property type="evidence" value="ECO:0007669"/>
    <property type="project" value="UniProtKB-KW"/>
</dbReference>